<dbReference type="AlphaFoldDB" id="A0AAN9YLU0"/>
<accession>A0AAN9YLU0</accession>
<name>A0AAN9YLU0_9PEZI</name>
<feature type="region of interest" description="Disordered" evidence="1">
    <location>
        <begin position="449"/>
        <end position="642"/>
    </location>
</feature>
<feature type="transmembrane region" description="Helical" evidence="2">
    <location>
        <begin position="86"/>
        <end position="106"/>
    </location>
</feature>
<proteinExistence type="predicted"/>
<evidence type="ECO:0000313" key="4">
    <source>
        <dbReference type="Proteomes" id="UP001320245"/>
    </source>
</evidence>
<keyword evidence="2" id="KW-0472">Membrane</keyword>
<keyword evidence="4" id="KW-1185">Reference proteome</keyword>
<feature type="compositionally biased region" description="Acidic residues" evidence="1">
    <location>
        <begin position="467"/>
        <end position="477"/>
    </location>
</feature>
<feature type="compositionally biased region" description="Polar residues" evidence="1">
    <location>
        <begin position="313"/>
        <end position="323"/>
    </location>
</feature>
<reference evidence="3 4" key="1">
    <citation type="journal article" date="2023" name="PLoS ONE">
        <title>Cytospora paraplurivora sp. nov. isolated from orchards with fruit tree decline syndrome in Ontario, Canada.</title>
        <authorList>
            <person name="Ilyukhin E."/>
            <person name="Nguyen H.D.T."/>
            <person name="Castle A.J."/>
            <person name="Ellouze W."/>
        </authorList>
    </citation>
    <scope>NUCLEOTIDE SEQUENCE [LARGE SCALE GENOMIC DNA]</scope>
    <source>
        <strain evidence="3 4">FDS-564</strain>
    </source>
</reference>
<evidence type="ECO:0000256" key="2">
    <source>
        <dbReference type="SAM" id="Phobius"/>
    </source>
</evidence>
<feature type="compositionally biased region" description="Polar residues" evidence="1">
    <location>
        <begin position="393"/>
        <end position="403"/>
    </location>
</feature>
<dbReference type="EMBL" id="JAJSPL020000002">
    <property type="protein sequence ID" value="KAK7748986.1"/>
    <property type="molecule type" value="Genomic_DNA"/>
</dbReference>
<evidence type="ECO:0000256" key="1">
    <source>
        <dbReference type="SAM" id="MobiDB-lite"/>
    </source>
</evidence>
<gene>
    <name evidence="3" type="ORF">SLS53_001011</name>
</gene>
<comment type="caution">
    <text evidence="3">The sequence shown here is derived from an EMBL/GenBank/DDBJ whole genome shotgun (WGS) entry which is preliminary data.</text>
</comment>
<feature type="region of interest" description="Disordered" evidence="1">
    <location>
        <begin position="23"/>
        <end position="46"/>
    </location>
</feature>
<keyword evidence="2" id="KW-0812">Transmembrane</keyword>
<sequence length="677" mass="73263">MGAQQPFIYSAARLDDARFPATSFDPKAITRSSWEPQPRTPKREEGPLVAFGRHPDAHEVRLPRAPFKTFGPQIKWWIKWTRVVQLGLRVLELIAAAGILFLFVIISNVDALTAWVMRVVAGVVFAHCVYGIGHLARPAAAKTPGSVAGYQIFSSITDLAVLPMYSFGALCCHNSGGQWSTLLSDKSLKDYFLPSLYYTLIGGAVIHSISFAIGVWLAIKFRQITRMPPDCNPLEDNLTSRHHKRNRSSVATTTSLLGEEKRLTSPLKDSRYGMPYEDLERPPAVPFHATRPSPRSSIGSSGDIAARPYHITPESSPQRSSRSLADAADIKRASAPPSSSHSGKPTTPPQRSPWRSSYTGVPTHDTNHSHTPYAGAAGEFSVSPKTQGHHSRPSTGTVVSQQPIIKKAPTRQSVEIRPGRFTEAWSTTDSLVNRTQEYNRKMSAAEKAAKRKTVQGYEALSRPYDMSDSDDGSDLGDDENRGYSYRRNVMSPGEDEVGGNDGDLGSLLPNPLHPSPLHSNPPPLNVAGAAGRAGYRRPKTPSIDRKSTALAEIDLNSGRVSGGNDSNDRGGAGADVADQGKPAPSYGGLKARLGKRATWGGPRNRDSSIQPESDFFAKPYGDLKSATPPMMVGTNRQVSSGNDYDFSAIGGGGAAKRYFSSGKRNVSGKVAEEGRVY</sequence>
<protein>
    <submittedName>
        <fullName evidence="3">Uncharacterized protein</fullName>
    </submittedName>
</protein>
<feature type="transmembrane region" description="Helical" evidence="2">
    <location>
        <begin position="112"/>
        <end position="132"/>
    </location>
</feature>
<evidence type="ECO:0000313" key="3">
    <source>
        <dbReference type="EMBL" id="KAK7748986.1"/>
    </source>
</evidence>
<keyword evidence="2" id="KW-1133">Transmembrane helix</keyword>
<feature type="compositionally biased region" description="Pro residues" evidence="1">
    <location>
        <begin position="511"/>
        <end position="524"/>
    </location>
</feature>
<feature type="transmembrane region" description="Helical" evidence="2">
    <location>
        <begin position="196"/>
        <end position="219"/>
    </location>
</feature>
<feature type="compositionally biased region" description="Low complexity" evidence="1">
    <location>
        <begin position="291"/>
        <end position="304"/>
    </location>
</feature>
<feature type="compositionally biased region" description="Basic and acidic residues" evidence="1">
    <location>
        <begin position="258"/>
        <end position="271"/>
    </location>
</feature>
<feature type="compositionally biased region" description="Polar residues" evidence="1">
    <location>
        <begin position="336"/>
        <end position="345"/>
    </location>
</feature>
<dbReference type="Proteomes" id="UP001320245">
    <property type="component" value="Unassembled WGS sequence"/>
</dbReference>
<organism evidence="3 4">
    <name type="scientific">Cytospora paraplurivora</name>
    <dbReference type="NCBI Taxonomy" id="2898453"/>
    <lineage>
        <taxon>Eukaryota</taxon>
        <taxon>Fungi</taxon>
        <taxon>Dikarya</taxon>
        <taxon>Ascomycota</taxon>
        <taxon>Pezizomycotina</taxon>
        <taxon>Sordariomycetes</taxon>
        <taxon>Sordariomycetidae</taxon>
        <taxon>Diaporthales</taxon>
        <taxon>Cytosporaceae</taxon>
        <taxon>Cytospora</taxon>
    </lineage>
</organism>
<feature type="region of interest" description="Disordered" evidence="1">
    <location>
        <begin position="235"/>
        <end position="413"/>
    </location>
</feature>